<feature type="signal peptide" evidence="1">
    <location>
        <begin position="1"/>
        <end position="31"/>
    </location>
</feature>
<evidence type="ECO:0000256" key="1">
    <source>
        <dbReference type="SAM" id="SignalP"/>
    </source>
</evidence>
<feature type="chain" id="PRO_5020848454" evidence="1">
    <location>
        <begin position="32"/>
        <end position="144"/>
    </location>
</feature>
<accession>A0A4Q7TUL3</accession>
<dbReference type="RefSeq" id="WP_130454233.1">
    <property type="nucleotide sequence ID" value="NZ_QYAG01000001.1"/>
</dbReference>
<keyword evidence="3" id="KW-1185">Reference proteome</keyword>
<protein>
    <submittedName>
        <fullName evidence="2">Uncharacterized protein</fullName>
    </submittedName>
</protein>
<sequence>MSRTIRGAGGAGRTLRRVAIASLAVALGAGAAGCAPRGDAGPGAAGSSSAVVVESAPVGEVSGLDGELRVGEELRVLIDTPDVDWRVTSADSTVAQVVEDDPDANPRVVSVRAAGAGTAVVEFMPAGRDADAQALEVTVAGGDE</sequence>
<proteinExistence type="predicted"/>
<dbReference type="Proteomes" id="UP000291832">
    <property type="component" value="Unassembled WGS sequence"/>
</dbReference>
<evidence type="ECO:0000313" key="3">
    <source>
        <dbReference type="Proteomes" id="UP000291832"/>
    </source>
</evidence>
<organism evidence="2 3">
    <name type="scientific">Leucobacter luti</name>
    <dbReference type="NCBI Taxonomy" id="340320"/>
    <lineage>
        <taxon>Bacteria</taxon>
        <taxon>Bacillati</taxon>
        <taxon>Actinomycetota</taxon>
        <taxon>Actinomycetes</taxon>
        <taxon>Micrococcales</taxon>
        <taxon>Microbacteriaceae</taxon>
        <taxon>Leucobacter</taxon>
    </lineage>
</organism>
<gene>
    <name evidence="2" type="ORF">EV139_2057</name>
</gene>
<dbReference type="AlphaFoldDB" id="A0A4Q7TUL3"/>
<dbReference type="EMBL" id="SHKI01000005">
    <property type="protein sequence ID" value="RZT64636.1"/>
    <property type="molecule type" value="Genomic_DNA"/>
</dbReference>
<keyword evidence="1" id="KW-0732">Signal</keyword>
<dbReference type="OrthoDB" id="9903180at2"/>
<reference evidence="2 3" key="1">
    <citation type="journal article" date="2015" name="Stand. Genomic Sci.">
        <title>Genomic Encyclopedia of Bacterial and Archaeal Type Strains, Phase III: the genomes of soil and plant-associated and newly described type strains.</title>
        <authorList>
            <person name="Whitman W.B."/>
            <person name="Woyke T."/>
            <person name="Klenk H.P."/>
            <person name="Zhou Y."/>
            <person name="Lilburn T.G."/>
            <person name="Beck B.J."/>
            <person name="De Vos P."/>
            <person name="Vandamme P."/>
            <person name="Eisen J.A."/>
            <person name="Garrity G."/>
            <person name="Hugenholtz P."/>
            <person name="Kyrpides N.C."/>
        </authorList>
    </citation>
    <scope>NUCLEOTIDE SEQUENCE [LARGE SCALE GENOMIC DNA]</scope>
    <source>
        <strain evidence="2 3">RF6</strain>
    </source>
</reference>
<name>A0A4Q7TUL3_9MICO</name>
<evidence type="ECO:0000313" key="2">
    <source>
        <dbReference type="EMBL" id="RZT64636.1"/>
    </source>
</evidence>
<dbReference type="PROSITE" id="PS51257">
    <property type="entry name" value="PROKAR_LIPOPROTEIN"/>
    <property type="match status" value="1"/>
</dbReference>
<comment type="caution">
    <text evidence="2">The sequence shown here is derived from an EMBL/GenBank/DDBJ whole genome shotgun (WGS) entry which is preliminary data.</text>
</comment>